<reference evidence="3" key="2">
    <citation type="submission" date="2023-06" db="EMBL/GenBank/DDBJ databases">
        <authorList>
            <consortium name="Lawrence Berkeley National Laboratory"/>
            <person name="Haridas S."/>
            <person name="Hensen N."/>
            <person name="Bonometti L."/>
            <person name="Westerberg I."/>
            <person name="Brannstrom I.O."/>
            <person name="Guillou S."/>
            <person name="Cros-Aarteil S."/>
            <person name="Calhoun S."/>
            <person name="Kuo A."/>
            <person name="Mondo S."/>
            <person name="Pangilinan J."/>
            <person name="Riley R."/>
            <person name="Labutti K."/>
            <person name="Andreopoulos B."/>
            <person name="Lipzen A."/>
            <person name="Chen C."/>
            <person name="Yanf M."/>
            <person name="Daum C."/>
            <person name="Ng V."/>
            <person name="Clum A."/>
            <person name="Steindorff A."/>
            <person name="Ohm R."/>
            <person name="Martin F."/>
            <person name="Silar P."/>
            <person name="Natvig D."/>
            <person name="Lalanne C."/>
            <person name="Gautier V."/>
            <person name="Ament-Velasquez S.L."/>
            <person name="Kruys A."/>
            <person name="Hutchinson M.I."/>
            <person name="Powell A.J."/>
            <person name="Barry K."/>
            <person name="Miller A.N."/>
            <person name="Grigoriev I.V."/>
            <person name="Debuchy R."/>
            <person name="Gladieux P."/>
            <person name="Thoren M.H."/>
            <person name="Johannesson H."/>
        </authorList>
    </citation>
    <scope>NUCLEOTIDE SEQUENCE</scope>
    <source>
        <strain evidence="3">CBS 560.94</strain>
    </source>
</reference>
<proteinExistence type="predicted"/>
<feature type="signal peptide" evidence="1">
    <location>
        <begin position="1"/>
        <end position="15"/>
    </location>
</feature>
<dbReference type="RefSeq" id="XP_062683775.1">
    <property type="nucleotide sequence ID" value="XM_062830347.1"/>
</dbReference>
<dbReference type="Pfam" id="PF09362">
    <property type="entry name" value="DUF1996"/>
    <property type="match status" value="1"/>
</dbReference>
<evidence type="ECO:0000256" key="1">
    <source>
        <dbReference type="SAM" id="SignalP"/>
    </source>
</evidence>
<protein>
    <recommendedName>
        <fullName evidence="2">DUF1996 domain-containing protein</fullName>
    </recommendedName>
</protein>
<gene>
    <name evidence="3" type="ORF">B0H65DRAFT_567077</name>
</gene>
<keyword evidence="1" id="KW-0732">Signal</keyword>
<dbReference type="PANTHER" id="PTHR43662">
    <property type="match status" value="1"/>
</dbReference>
<evidence type="ECO:0000259" key="2">
    <source>
        <dbReference type="Pfam" id="PF09362"/>
    </source>
</evidence>
<dbReference type="AlphaFoldDB" id="A0AAE0JIS5"/>
<dbReference type="Proteomes" id="UP001278500">
    <property type="component" value="Unassembled WGS sequence"/>
</dbReference>
<evidence type="ECO:0000313" key="4">
    <source>
        <dbReference type="Proteomes" id="UP001278500"/>
    </source>
</evidence>
<reference evidence="3" key="1">
    <citation type="journal article" date="2023" name="Mol. Phylogenet. Evol.">
        <title>Genome-scale phylogeny and comparative genomics of the fungal order Sordariales.</title>
        <authorList>
            <person name="Hensen N."/>
            <person name="Bonometti L."/>
            <person name="Westerberg I."/>
            <person name="Brannstrom I.O."/>
            <person name="Guillou S."/>
            <person name="Cros-Aarteil S."/>
            <person name="Calhoun S."/>
            <person name="Haridas S."/>
            <person name="Kuo A."/>
            <person name="Mondo S."/>
            <person name="Pangilinan J."/>
            <person name="Riley R."/>
            <person name="LaButti K."/>
            <person name="Andreopoulos B."/>
            <person name="Lipzen A."/>
            <person name="Chen C."/>
            <person name="Yan M."/>
            <person name="Daum C."/>
            <person name="Ng V."/>
            <person name="Clum A."/>
            <person name="Steindorff A."/>
            <person name="Ohm R.A."/>
            <person name="Martin F."/>
            <person name="Silar P."/>
            <person name="Natvig D.O."/>
            <person name="Lalanne C."/>
            <person name="Gautier V."/>
            <person name="Ament-Velasquez S.L."/>
            <person name="Kruys A."/>
            <person name="Hutchinson M.I."/>
            <person name="Powell A.J."/>
            <person name="Barry K."/>
            <person name="Miller A.N."/>
            <person name="Grigoriev I.V."/>
            <person name="Debuchy R."/>
            <person name="Gladieux P."/>
            <person name="Hiltunen Thoren M."/>
            <person name="Johannesson H."/>
        </authorList>
    </citation>
    <scope>NUCLEOTIDE SEQUENCE</scope>
    <source>
        <strain evidence="3">CBS 560.94</strain>
    </source>
</reference>
<feature type="domain" description="DUF1996" evidence="2">
    <location>
        <begin position="38"/>
        <end position="313"/>
    </location>
</feature>
<comment type="caution">
    <text evidence="3">The sequence shown here is derived from an EMBL/GenBank/DDBJ whole genome shotgun (WGS) entry which is preliminary data.</text>
</comment>
<dbReference type="GeneID" id="87867501"/>
<keyword evidence="4" id="KW-1185">Reference proteome</keyword>
<organism evidence="3 4">
    <name type="scientific">Neurospora tetraspora</name>
    <dbReference type="NCBI Taxonomy" id="94610"/>
    <lineage>
        <taxon>Eukaryota</taxon>
        <taxon>Fungi</taxon>
        <taxon>Dikarya</taxon>
        <taxon>Ascomycota</taxon>
        <taxon>Pezizomycotina</taxon>
        <taxon>Sordariomycetes</taxon>
        <taxon>Sordariomycetidae</taxon>
        <taxon>Sordariales</taxon>
        <taxon>Sordariaceae</taxon>
        <taxon>Neurospora</taxon>
    </lineage>
</organism>
<dbReference type="EMBL" id="JAUEPP010000002">
    <property type="protein sequence ID" value="KAK3350480.1"/>
    <property type="molecule type" value="Genomic_DNA"/>
</dbReference>
<accession>A0AAE0JIS5</accession>
<dbReference type="PANTHER" id="PTHR43662:SF6">
    <property type="entry name" value="DUF1996 DOMAIN-CONTAINING PROTEIN"/>
    <property type="match status" value="1"/>
</dbReference>
<feature type="chain" id="PRO_5041981861" description="DUF1996 domain-containing protein" evidence="1">
    <location>
        <begin position="16"/>
        <end position="372"/>
    </location>
</feature>
<dbReference type="InterPro" id="IPR018535">
    <property type="entry name" value="DUF1996"/>
</dbReference>
<evidence type="ECO:0000313" key="3">
    <source>
        <dbReference type="EMBL" id="KAK3350480.1"/>
    </source>
</evidence>
<sequence>MYWLGALSFAAAVQAQGGGFSTNMLRFGCSQAVIDRIDPLVEPGMLPSSHVHQVVGGVRPFPVSPYNAHTNNYQNAFNATMPSGPNADISKLATCTSCTFSEDFSNYWTANVYFRARNGTYKRVPQMVNTQIGAANAGITVYYTAPGPKTVTAFKPGFRMFSGDANRRTSPGFGKNMQSCFRCYTGANFGGNTYAPCQDPQRDTETFPKQPCPGGIRSSVIFPICWDCKNLDSPSHTEHIAHPALGPAPFAVVDAKCPSSHPVKIPQVHYEVVWDTRQFNNKADWPTDSSQPFVLSNGDTTGYGQHGDYVFGWQGDRLQHAMDNGCFGPTCNGLKMQAFDKANQCTVKSVVNENTDGWLKVLPGMAGHPMKK</sequence>
<name>A0AAE0JIS5_9PEZI</name>